<dbReference type="InterPro" id="IPR017813">
    <property type="entry name" value="Mycothiol_AcTrfase"/>
</dbReference>
<feature type="binding site" evidence="4">
    <location>
        <position position="218"/>
    </location>
    <ligand>
        <name>1D-myo-inositol 2-(L-cysteinylamino)-2-deoxy-alpha-D-glucopyranoside</name>
        <dbReference type="ChEBI" id="CHEBI:58887"/>
    </ligand>
</feature>
<dbReference type="GO" id="GO:0010125">
    <property type="term" value="P:mycothiol biosynthetic process"/>
    <property type="evidence" value="ECO:0007669"/>
    <property type="project" value="UniProtKB-UniRule"/>
</dbReference>
<dbReference type="AlphaFoldDB" id="A0A3S0BG44"/>
<dbReference type="HAMAP" id="MF_01698">
    <property type="entry name" value="MshD"/>
    <property type="match status" value="1"/>
</dbReference>
<dbReference type="PIRSF" id="PIRSF021524">
    <property type="entry name" value="MSH_acetyltransferase"/>
    <property type="match status" value="1"/>
</dbReference>
<accession>A0A3S0BG44</accession>
<feature type="binding site" evidence="4">
    <location>
        <begin position="233"/>
        <end position="235"/>
    </location>
    <ligand>
        <name>acetyl-CoA</name>
        <dbReference type="ChEBI" id="CHEBI:57288"/>
        <label>2</label>
    </ligand>
</feature>
<evidence type="ECO:0000256" key="1">
    <source>
        <dbReference type="ARBA" id="ARBA00022679"/>
    </source>
</evidence>
<dbReference type="PANTHER" id="PTHR43617:SF31">
    <property type="entry name" value="MYCOTHIOL ACETYLTRANSFERASE"/>
    <property type="match status" value="1"/>
</dbReference>
<evidence type="ECO:0000256" key="4">
    <source>
        <dbReference type="HAMAP-Rule" id="MF_01698"/>
    </source>
</evidence>
<dbReference type="CDD" id="cd04301">
    <property type="entry name" value="NAT_SF"/>
    <property type="match status" value="1"/>
</dbReference>
<keyword evidence="7" id="KW-1185">Reference proteome</keyword>
<feature type="domain" description="N-acetyltransferase" evidence="5">
    <location>
        <begin position="1"/>
        <end position="138"/>
    </location>
</feature>
<dbReference type="GO" id="GO:0035447">
    <property type="term" value="F:mycothiol synthase activity"/>
    <property type="evidence" value="ECO:0007669"/>
    <property type="project" value="UniProtKB-UniRule"/>
</dbReference>
<dbReference type="Pfam" id="PF00583">
    <property type="entry name" value="Acetyltransf_1"/>
    <property type="match status" value="1"/>
</dbReference>
<feature type="domain" description="N-acetyltransferase" evidence="5">
    <location>
        <begin position="151"/>
        <end position="296"/>
    </location>
</feature>
<comment type="function">
    <text evidence="4">Catalyzes the transfer of acetyl from acetyl-CoA to desacetylmycothiol (Cys-GlcN-Ins) to form mycothiol.</text>
</comment>
<evidence type="ECO:0000313" key="7">
    <source>
        <dbReference type="Proteomes" id="UP000274907"/>
    </source>
</evidence>
<keyword evidence="2 4" id="KW-0677">Repeat</keyword>
<evidence type="ECO:0000259" key="5">
    <source>
        <dbReference type="PROSITE" id="PS51186"/>
    </source>
</evidence>
<feature type="binding site" evidence="4">
    <location>
        <position position="36"/>
    </location>
    <ligand>
        <name>1D-myo-inositol 2-(L-cysteinylamino)-2-deoxy-alpha-D-glucopyranoside</name>
        <dbReference type="ChEBI" id="CHEBI:58887"/>
    </ligand>
</feature>
<feature type="binding site" evidence="4">
    <location>
        <position position="177"/>
    </location>
    <ligand>
        <name>1D-myo-inositol 2-(L-cysteinylamino)-2-deoxy-alpha-D-glucopyranoside</name>
        <dbReference type="ChEBI" id="CHEBI:58887"/>
    </ligand>
</feature>
<organism evidence="6 7">
    <name type="scientific">Corynebacterium hylobatis</name>
    <dbReference type="NCBI Taxonomy" id="1859290"/>
    <lineage>
        <taxon>Bacteria</taxon>
        <taxon>Bacillati</taxon>
        <taxon>Actinomycetota</taxon>
        <taxon>Actinomycetes</taxon>
        <taxon>Mycobacteriales</taxon>
        <taxon>Corynebacteriaceae</taxon>
        <taxon>Corynebacterium</taxon>
    </lineage>
</organism>
<dbReference type="InterPro" id="IPR016181">
    <property type="entry name" value="Acyl_CoA_acyltransferase"/>
</dbReference>
<evidence type="ECO:0000256" key="3">
    <source>
        <dbReference type="ARBA" id="ARBA00023315"/>
    </source>
</evidence>
<comment type="catalytic activity">
    <reaction evidence="4">
        <text>1D-myo-inositol 2-(L-cysteinylamino)-2-deoxy-alpha-D-glucopyranoside + acetyl-CoA = mycothiol + CoA + H(+)</text>
        <dbReference type="Rhea" id="RHEA:26172"/>
        <dbReference type="ChEBI" id="CHEBI:15378"/>
        <dbReference type="ChEBI" id="CHEBI:16768"/>
        <dbReference type="ChEBI" id="CHEBI:57287"/>
        <dbReference type="ChEBI" id="CHEBI:57288"/>
        <dbReference type="ChEBI" id="CHEBI:58887"/>
        <dbReference type="EC" id="2.3.1.189"/>
    </reaction>
</comment>
<dbReference type="EC" id="2.3.1.189" evidence="4"/>
<keyword evidence="1 4" id="KW-0808">Transferase</keyword>
<feature type="binding site" evidence="4">
    <location>
        <position position="267"/>
    </location>
    <ligand>
        <name>1D-myo-inositol 2-(L-cysteinylamino)-2-deoxy-alpha-D-glucopyranoside</name>
        <dbReference type="ChEBI" id="CHEBI:58887"/>
    </ligand>
</feature>
<dbReference type="InterPro" id="IPR000182">
    <property type="entry name" value="GNAT_dom"/>
</dbReference>
<feature type="binding site" evidence="4">
    <location>
        <begin position="272"/>
        <end position="277"/>
    </location>
    <ligand>
        <name>acetyl-CoA</name>
        <dbReference type="ChEBI" id="CHEBI:57288"/>
        <label>2</label>
    </ligand>
</feature>
<dbReference type="Gene3D" id="3.40.630.30">
    <property type="match status" value="1"/>
</dbReference>
<name>A0A3S0BG44_9CORY</name>
<reference evidence="6 7" key="1">
    <citation type="submission" date="2018-12" db="EMBL/GenBank/DDBJ databases">
        <title>YIM 101343 draft genome.</title>
        <authorList>
            <person name="Chen X."/>
        </authorList>
    </citation>
    <scope>NUCLEOTIDE SEQUENCE [LARGE SCALE GENOMIC DNA]</scope>
    <source>
        <strain evidence="6 7">YIM 101343</strain>
    </source>
</reference>
<comment type="similarity">
    <text evidence="4">Belongs to the acetyltransferase family. MshD subfamily.</text>
</comment>
<comment type="subunit">
    <text evidence="4">Monomer.</text>
</comment>
<comment type="caution">
    <text evidence="6">The sequence shown here is derived from an EMBL/GenBank/DDBJ whole genome shotgun (WGS) entry which is preliminary data.</text>
</comment>
<dbReference type="EMBL" id="RXHJ01000018">
    <property type="protein sequence ID" value="RSZ61564.1"/>
    <property type="molecule type" value="Genomic_DNA"/>
</dbReference>
<feature type="binding site" evidence="4">
    <location>
        <position position="229"/>
    </location>
    <ligand>
        <name>1D-myo-inositol 2-(L-cysteinylamino)-2-deoxy-alpha-D-glucopyranoside</name>
        <dbReference type="ChEBI" id="CHEBI:58887"/>
    </ligand>
</feature>
<evidence type="ECO:0000256" key="2">
    <source>
        <dbReference type="ARBA" id="ARBA00022737"/>
    </source>
</evidence>
<evidence type="ECO:0000313" key="6">
    <source>
        <dbReference type="EMBL" id="RSZ61564.1"/>
    </source>
</evidence>
<comment type="caution">
    <text evidence="4">Lacks conserved residue(s) required for the propagation of feature annotation.</text>
</comment>
<feature type="binding site" evidence="4">
    <location>
        <begin position="73"/>
        <end position="75"/>
    </location>
    <ligand>
        <name>acetyl-CoA</name>
        <dbReference type="ChEBI" id="CHEBI:57288"/>
        <label>1</label>
    </ligand>
</feature>
<dbReference type="NCBIfam" id="TIGR03448">
    <property type="entry name" value="mycothiol_MshD"/>
    <property type="match status" value="1"/>
</dbReference>
<sequence>MKIEPLDLPTHPELADAARDLLADAARADGVEAFSEQFVLGLSDARLWHRHLLARDGDQLLGLAACDDASCELVVAPSARRRGVARALLTELRGRDVWAHGNLPAARALAEKEGRKMARRLLVMAVEGEALREAASFEPREDVEALNLVESVARYGRDLVEEQWLAANNEAFSWHPEQGGWDRDRLSRAQEADWFAEEDVLFLWSVEEPVLAGFHWTKWHTEESPAFGEVYVVGLASDFRGRRLGDPLLRLGLAHMAGKGAERVILYVEADNGPAVRVYEKLGFHIAEEHAVWSPA</sequence>
<protein>
    <recommendedName>
        <fullName evidence="4">Mycothiol acetyltransferase</fullName>
        <shortName evidence="4">MSH acetyltransferase</shortName>
        <ecNumber evidence="4">2.3.1.189</ecNumber>
    </recommendedName>
    <alternativeName>
        <fullName evidence="4">Mycothiol synthase</fullName>
    </alternativeName>
</protein>
<gene>
    <name evidence="4 6" type="primary">mshD</name>
    <name evidence="6" type="ORF">EAH68_12345</name>
</gene>
<dbReference type="RefSeq" id="WP_126121649.1">
    <property type="nucleotide sequence ID" value="NZ_RXHJ01000018.1"/>
</dbReference>
<dbReference type="OrthoDB" id="3208058at2"/>
<dbReference type="GO" id="GO:0008999">
    <property type="term" value="F:protein-N-terminal-alanine acetyltransferase activity"/>
    <property type="evidence" value="ECO:0007669"/>
    <property type="project" value="TreeGrafter"/>
</dbReference>
<dbReference type="PANTHER" id="PTHR43617">
    <property type="entry name" value="L-AMINO ACID N-ACETYLTRANSFERASE"/>
    <property type="match status" value="1"/>
</dbReference>
<keyword evidence="3 4" id="KW-0012">Acyltransferase</keyword>
<dbReference type="Proteomes" id="UP000274907">
    <property type="component" value="Unassembled WGS sequence"/>
</dbReference>
<dbReference type="PROSITE" id="PS51186">
    <property type="entry name" value="GNAT"/>
    <property type="match status" value="2"/>
</dbReference>
<dbReference type="InterPro" id="IPR050276">
    <property type="entry name" value="MshD_Acetyltransferase"/>
</dbReference>
<dbReference type="SUPFAM" id="SSF55729">
    <property type="entry name" value="Acyl-CoA N-acyltransferases (Nat)"/>
    <property type="match status" value="2"/>
</dbReference>
<proteinExistence type="inferred from homology"/>